<evidence type="ECO:0000256" key="1">
    <source>
        <dbReference type="SAM" id="SignalP"/>
    </source>
</evidence>
<dbReference type="EMBL" id="CP046401">
    <property type="protein sequence ID" value="QGY46526.1"/>
    <property type="molecule type" value="Genomic_DNA"/>
</dbReference>
<organism evidence="3 4">
    <name type="scientific">Maribellus comscasis</name>
    <dbReference type="NCBI Taxonomy" id="2681766"/>
    <lineage>
        <taxon>Bacteria</taxon>
        <taxon>Pseudomonadati</taxon>
        <taxon>Bacteroidota</taxon>
        <taxon>Bacteroidia</taxon>
        <taxon>Marinilabiliales</taxon>
        <taxon>Prolixibacteraceae</taxon>
        <taxon>Maribellus</taxon>
    </lineage>
</organism>
<dbReference type="InterPro" id="IPR026444">
    <property type="entry name" value="Secre_tail"/>
</dbReference>
<dbReference type="Pfam" id="PF18962">
    <property type="entry name" value="Por_Secre_tail"/>
    <property type="match status" value="1"/>
</dbReference>
<proteinExistence type="predicted"/>
<dbReference type="KEGG" id="mcos:GM418_23545"/>
<reference evidence="3 4" key="1">
    <citation type="submission" date="2019-11" db="EMBL/GenBank/DDBJ databases">
        <authorList>
            <person name="Zheng R.K."/>
            <person name="Sun C.M."/>
        </authorList>
    </citation>
    <scope>NUCLEOTIDE SEQUENCE [LARGE SCALE GENOMIC DNA]</scope>
    <source>
        <strain evidence="3 4">WC007</strain>
    </source>
</reference>
<accession>A0A6I6JU25</accession>
<dbReference type="NCBIfam" id="TIGR04183">
    <property type="entry name" value="Por_Secre_tail"/>
    <property type="match status" value="1"/>
</dbReference>
<keyword evidence="4" id="KW-1185">Reference proteome</keyword>
<evidence type="ECO:0000259" key="2">
    <source>
        <dbReference type="Pfam" id="PF18962"/>
    </source>
</evidence>
<keyword evidence="1" id="KW-0732">Signal</keyword>
<sequence>MKNYILIIAFCFTTISTSFAQEVVASAGETQQAGSIELSWTLGESVIETFTSGAILTQGFHQSKLLVTAIDEPSLLVSELKVYPNPASEFVMIHFNSEIKDKQYSLFDMTGKMLLLNSISETDSRIDVSSLASGTYLLRISAKKTNNIQSFKIVKK</sequence>
<name>A0A6I6JU25_9BACT</name>
<protein>
    <submittedName>
        <fullName evidence="3">T9SS type A sorting domain-containing protein</fullName>
    </submittedName>
</protein>
<dbReference type="Proteomes" id="UP000428260">
    <property type="component" value="Chromosome"/>
</dbReference>
<evidence type="ECO:0000313" key="3">
    <source>
        <dbReference type="EMBL" id="QGY46526.1"/>
    </source>
</evidence>
<gene>
    <name evidence="3" type="ORF">GM418_23545</name>
</gene>
<evidence type="ECO:0000313" key="4">
    <source>
        <dbReference type="Proteomes" id="UP000428260"/>
    </source>
</evidence>
<feature type="chain" id="PRO_5026190350" evidence="1">
    <location>
        <begin position="21"/>
        <end position="156"/>
    </location>
</feature>
<dbReference type="AlphaFoldDB" id="A0A6I6JU25"/>
<feature type="domain" description="Secretion system C-terminal sorting" evidence="2">
    <location>
        <begin position="82"/>
        <end position="151"/>
    </location>
</feature>
<dbReference type="RefSeq" id="WP_158869657.1">
    <property type="nucleotide sequence ID" value="NZ_CP046401.1"/>
</dbReference>
<feature type="signal peptide" evidence="1">
    <location>
        <begin position="1"/>
        <end position="20"/>
    </location>
</feature>